<dbReference type="EMBL" id="AP028914">
    <property type="protein sequence ID" value="BES95997.1"/>
    <property type="molecule type" value="Genomic_DNA"/>
</dbReference>
<reference evidence="1 2" key="1">
    <citation type="submission" date="2023-09" db="EMBL/GenBank/DDBJ databases">
        <title>Nesidiocoris tenuis whole genome shotgun sequence.</title>
        <authorList>
            <person name="Shibata T."/>
            <person name="Shimoda M."/>
            <person name="Kobayashi T."/>
            <person name="Uehara T."/>
        </authorList>
    </citation>
    <scope>NUCLEOTIDE SEQUENCE [LARGE SCALE GENOMIC DNA]</scope>
    <source>
        <strain evidence="1 2">Japan</strain>
    </source>
</reference>
<evidence type="ECO:0000313" key="2">
    <source>
        <dbReference type="Proteomes" id="UP001307889"/>
    </source>
</evidence>
<name>A0ABN7AUY5_9HEMI</name>
<accession>A0ABN7AUY5</accession>
<protein>
    <submittedName>
        <fullName evidence="1">Uncharacterized protein</fullName>
    </submittedName>
</protein>
<keyword evidence="2" id="KW-1185">Reference proteome</keyword>
<sequence>MPIGNGGTFQAIVSIPPVMPTMRNVICGENQEEEEEELFRSEVHGHLLVELLASRGASASKGPPKIAPVLSAIWLLTNSAVYGRIVGPIVDPEGALTVYKMKHWRWRDNSECTLSYGGYFPFVVKVGQGKIEWKQLEWFQRQHKHWTKDMSVQATGNILTPVFVLTACTPFPDDDKIINNVIVMASADTKAPTMSPDLANNREKFITNQRPHYNPPLATLFFGDTEEFRCRQVRDVNAFYRHKLCDYKNTHPNTERYNFMVLRLNYTLWAAWPNANYTYWTRQEYAHMNLVPTLPLPSNYERNMELVNAFNSRRNMRCQVPRILKDTLQTGFRQHSMLRSLPMHLECARALCRAAVATNDSGYVFLYKQAICMKDLYSLNGTLVCATVVKDTNYNYVDDRPPVDYWGDHGPGGTDVHGNYPKSYSCRDEGYILGAPVACRGEILGFVTGCYDYYYIISTALPVWNFILRFITSPRLPELYMDQKKKPDTRYMPPFWHPPLPFDPEYQLFYRERRQAASGPKI</sequence>
<proteinExistence type="predicted"/>
<gene>
    <name evidence="1" type="ORF">NTJ_08806</name>
</gene>
<dbReference type="Proteomes" id="UP001307889">
    <property type="component" value="Chromosome 6"/>
</dbReference>
<evidence type="ECO:0000313" key="1">
    <source>
        <dbReference type="EMBL" id="BES95997.1"/>
    </source>
</evidence>
<organism evidence="1 2">
    <name type="scientific">Nesidiocoris tenuis</name>
    <dbReference type="NCBI Taxonomy" id="355587"/>
    <lineage>
        <taxon>Eukaryota</taxon>
        <taxon>Metazoa</taxon>
        <taxon>Ecdysozoa</taxon>
        <taxon>Arthropoda</taxon>
        <taxon>Hexapoda</taxon>
        <taxon>Insecta</taxon>
        <taxon>Pterygota</taxon>
        <taxon>Neoptera</taxon>
        <taxon>Paraneoptera</taxon>
        <taxon>Hemiptera</taxon>
        <taxon>Heteroptera</taxon>
        <taxon>Panheteroptera</taxon>
        <taxon>Cimicomorpha</taxon>
        <taxon>Miridae</taxon>
        <taxon>Dicyphina</taxon>
        <taxon>Nesidiocoris</taxon>
    </lineage>
</organism>